<feature type="transmembrane region" description="Helical" evidence="1">
    <location>
        <begin position="99"/>
        <end position="119"/>
    </location>
</feature>
<feature type="transmembrane region" description="Helical" evidence="1">
    <location>
        <begin position="150"/>
        <end position="174"/>
    </location>
</feature>
<dbReference type="PATRIC" id="fig|272844.11.peg.108"/>
<protein>
    <submittedName>
        <fullName evidence="2">Predicted archaeal membrane protein</fullName>
    </submittedName>
</protein>
<dbReference type="AlphaFoldDB" id="Q9V2H9"/>
<gene>
    <name evidence="2" type="ORF">PAB0055</name>
</gene>
<accession>Q9V2H9</accession>
<dbReference type="PhylomeDB" id="Q9V2H9"/>
<feature type="transmembrane region" description="Helical" evidence="1">
    <location>
        <begin position="262"/>
        <end position="281"/>
    </location>
</feature>
<dbReference type="eggNOG" id="arCOG05723">
    <property type="taxonomic scope" value="Archaea"/>
</dbReference>
<keyword evidence="3" id="KW-1185">Reference proteome</keyword>
<evidence type="ECO:0000313" key="2">
    <source>
        <dbReference type="EMBL" id="CAB49019.1"/>
    </source>
</evidence>
<evidence type="ECO:0000256" key="1">
    <source>
        <dbReference type="SAM" id="Phobius"/>
    </source>
</evidence>
<keyword evidence="1" id="KW-0472">Membrane</keyword>
<feature type="transmembrane region" description="Helical" evidence="1">
    <location>
        <begin position="186"/>
        <end position="204"/>
    </location>
</feature>
<reference evidence="2 3" key="1">
    <citation type="journal article" date="2003" name="Mol. Microbiol.">
        <title>An integrated analysis of the genome of the hyperthermophilic archaeon Pyrococcus abyssi.</title>
        <authorList>
            <person name="Cohen G."/>
            <person name="Barbe V."/>
            <person name="Flament D."/>
            <person name="Galperin M."/>
            <person name="Heilig R."/>
            <person name="Ripp R."/>
            <person name="Lecompte O."/>
            <person name="Prieur D."/>
            <person name="Poch O."/>
            <person name="Quellerou J."/>
            <person name="Thierry J.C."/>
            <person name="Van der Oost J."/>
            <person name="Weissenbach J."/>
            <person name="Zivanovic Y."/>
            <person name="Forterre P."/>
        </authorList>
    </citation>
    <scope>NUCLEOTIDE SEQUENCE [LARGE SCALE GENOMIC DNA]</scope>
    <source>
        <strain evidence="3">GE5 / Orsay</strain>
    </source>
</reference>
<dbReference type="Proteomes" id="UP000000810">
    <property type="component" value="Chromosome"/>
</dbReference>
<feature type="transmembrane region" description="Helical" evidence="1">
    <location>
        <begin position="62"/>
        <end position="87"/>
    </location>
</feature>
<dbReference type="EMBL" id="AJ248283">
    <property type="protein sequence ID" value="CAB49019.1"/>
    <property type="molecule type" value="Genomic_DNA"/>
</dbReference>
<dbReference type="KEGG" id="pab:PAB0055"/>
<evidence type="ECO:0000313" key="3">
    <source>
        <dbReference type="Proteomes" id="UP000000810"/>
    </source>
</evidence>
<sequence length="327" mass="36136">MMETSEKVFLTLLLTFLALASLGKGNIKVQPLLYALAFTGLFVAGLNSRLRIPDHFWPLLSLLVISPLGFRWIIIWVGIVIPLAIYIRVRGDLRPLKATLVFTSILLPLIPAIFGLIPILNPQTRFHPLSILYVLSGYSIALLNSITPSILITILGILIGVMSMYRSVIALSILPLIYRGKVSIKLIVFALLGVLLISIGRGVGVEDIVHRPSFTYGIYEKLYEVGMPWGKIMILPEPIPGYKVAAMFGGHKRYTYTIFGEAVADFGILGLFEGFLLGLCIRKLRKLKWAHAFGLTILSLGIEVGLDAFKLATLFILPFLGRDSNES</sequence>
<dbReference type="HOGENOM" id="CLU_779923_0_0_2"/>
<dbReference type="STRING" id="272844.PAB0055"/>
<organism evidence="2 3">
    <name type="scientific">Pyrococcus abyssi (strain GE5 / Orsay)</name>
    <dbReference type="NCBI Taxonomy" id="272844"/>
    <lineage>
        <taxon>Archaea</taxon>
        <taxon>Methanobacteriati</taxon>
        <taxon>Methanobacteriota</taxon>
        <taxon>Thermococci</taxon>
        <taxon>Thermococcales</taxon>
        <taxon>Thermococcaceae</taxon>
        <taxon>Pyrococcus</taxon>
    </lineage>
</organism>
<keyword evidence="1" id="KW-1133">Transmembrane helix</keyword>
<dbReference type="PIR" id="D75196">
    <property type="entry name" value="D75196"/>
</dbReference>
<keyword evidence="1" id="KW-0812">Transmembrane</keyword>
<feature type="transmembrane region" description="Helical" evidence="1">
    <location>
        <begin position="33"/>
        <end position="50"/>
    </location>
</feature>
<proteinExistence type="predicted"/>
<name>Q9V2H9_PYRAB</name>